<dbReference type="EMBL" id="JAURVH010001531">
    <property type="protein sequence ID" value="KAK5904060.1"/>
    <property type="molecule type" value="Genomic_DNA"/>
</dbReference>
<protein>
    <submittedName>
        <fullName evidence="1">Uncharacterized protein</fullName>
    </submittedName>
</protein>
<evidence type="ECO:0000313" key="2">
    <source>
        <dbReference type="Proteomes" id="UP001331515"/>
    </source>
</evidence>
<comment type="caution">
    <text evidence="1">The sequence shown here is derived from an EMBL/GenBank/DDBJ whole genome shotgun (WGS) entry which is preliminary data.</text>
</comment>
<dbReference type="AlphaFoldDB" id="A0AAN8CHS7"/>
<gene>
    <name evidence="1" type="ORF">CgunFtcFv8_007785</name>
</gene>
<accession>A0AAN8CHS7</accession>
<dbReference type="Proteomes" id="UP001331515">
    <property type="component" value="Unassembled WGS sequence"/>
</dbReference>
<name>A0AAN8CHS7_CHAGU</name>
<reference evidence="1 2" key="1">
    <citation type="journal article" date="2023" name="Mol. Biol. Evol.">
        <title>Genomics of Secondarily Temperate Adaptation in the Only Non-Antarctic Icefish.</title>
        <authorList>
            <person name="Rivera-Colon A.G."/>
            <person name="Rayamajhi N."/>
            <person name="Minhas B.F."/>
            <person name="Madrigal G."/>
            <person name="Bilyk K.T."/>
            <person name="Yoon V."/>
            <person name="Hune M."/>
            <person name="Gregory S."/>
            <person name="Cheng C.H.C."/>
            <person name="Catchen J.M."/>
        </authorList>
    </citation>
    <scope>NUCLEOTIDE SEQUENCE [LARGE SCALE GENOMIC DNA]</scope>
    <source>
        <tissue evidence="1">White muscle</tissue>
    </source>
</reference>
<keyword evidence="2" id="KW-1185">Reference proteome</keyword>
<sequence>MSHQLKLESAAMDDIVRAGGVSAGRLTVSCSSAQRHASTSQRRDMSQQCLPLCPASRGQGGHVSLLRNALIVTDE</sequence>
<organism evidence="1 2">
    <name type="scientific">Champsocephalus gunnari</name>
    <name type="common">Mackerel icefish</name>
    <dbReference type="NCBI Taxonomy" id="52237"/>
    <lineage>
        <taxon>Eukaryota</taxon>
        <taxon>Metazoa</taxon>
        <taxon>Chordata</taxon>
        <taxon>Craniata</taxon>
        <taxon>Vertebrata</taxon>
        <taxon>Euteleostomi</taxon>
        <taxon>Actinopterygii</taxon>
        <taxon>Neopterygii</taxon>
        <taxon>Teleostei</taxon>
        <taxon>Neoteleostei</taxon>
        <taxon>Acanthomorphata</taxon>
        <taxon>Eupercaria</taxon>
        <taxon>Perciformes</taxon>
        <taxon>Notothenioidei</taxon>
        <taxon>Channichthyidae</taxon>
        <taxon>Champsocephalus</taxon>
    </lineage>
</organism>
<proteinExistence type="predicted"/>
<evidence type="ECO:0000313" key="1">
    <source>
        <dbReference type="EMBL" id="KAK5904060.1"/>
    </source>
</evidence>